<feature type="compositionally biased region" description="Polar residues" evidence="6">
    <location>
        <begin position="792"/>
        <end position="801"/>
    </location>
</feature>
<dbReference type="InterPro" id="IPR013783">
    <property type="entry name" value="Ig-like_fold"/>
</dbReference>
<evidence type="ECO:0000256" key="5">
    <source>
        <dbReference type="ARBA" id="ARBA00023157"/>
    </source>
</evidence>
<feature type="transmembrane region" description="Helical" evidence="7">
    <location>
        <begin position="741"/>
        <end position="770"/>
    </location>
</feature>
<keyword evidence="2 7" id="KW-0812">Transmembrane</keyword>
<reference evidence="9 10" key="1">
    <citation type="submission" date="2024-08" db="EMBL/GenBank/DDBJ databases">
        <authorList>
            <person name="Cucini C."/>
            <person name="Frati F."/>
        </authorList>
    </citation>
    <scope>NUCLEOTIDE SEQUENCE [LARGE SCALE GENOMIC DNA]</scope>
</reference>
<dbReference type="SUPFAM" id="SSF49265">
    <property type="entry name" value="Fibronectin type III"/>
    <property type="match status" value="1"/>
</dbReference>
<dbReference type="PANTHER" id="PTHR23278:SF31">
    <property type="entry name" value="SIDESTEP II, ISOFORM A"/>
    <property type="match status" value="1"/>
</dbReference>
<feature type="compositionally biased region" description="Basic and acidic residues" evidence="6">
    <location>
        <begin position="802"/>
        <end position="818"/>
    </location>
</feature>
<evidence type="ECO:0000313" key="10">
    <source>
        <dbReference type="Proteomes" id="UP001642540"/>
    </source>
</evidence>
<dbReference type="InterPro" id="IPR036116">
    <property type="entry name" value="FN3_sf"/>
</dbReference>
<protein>
    <recommendedName>
        <fullName evidence="8">Ig-like domain-containing protein</fullName>
    </recommendedName>
</protein>
<feature type="domain" description="Ig-like" evidence="8">
    <location>
        <begin position="536"/>
        <end position="622"/>
    </location>
</feature>
<evidence type="ECO:0000256" key="1">
    <source>
        <dbReference type="ARBA" id="ARBA00004167"/>
    </source>
</evidence>
<dbReference type="Pfam" id="PF07686">
    <property type="entry name" value="V-set"/>
    <property type="match status" value="1"/>
</dbReference>
<comment type="caution">
    <text evidence="9">The sequence shown here is derived from an EMBL/GenBank/DDBJ whole genome shotgun (WGS) entry which is preliminary data.</text>
</comment>
<dbReference type="InterPro" id="IPR013106">
    <property type="entry name" value="Ig_V-set"/>
</dbReference>
<dbReference type="SUPFAM" id="SSF48726">
    <property type="entry name" value="Immunoglobulin"/>
    <property type="match status" value="5"/>
</dbReference>
<proteinExistence type="predicted"/>
<evidence type="ECO:0000259" key="8">
    <source>
        <dbReference type="PROSITE" id="PS50835"/>
    </source>
</evidence>
<sequence>MATCNDISWRVMFQRGGSSCIYLTPRNNNRKRCVRSLGVLIWVFVLLTNLTAEAATDPMVGGHHGGMVDMDIQHQLIPTMGVAHQEDEPFLLNEIEEDVHSVPEIEVESLVGGRAEFPCDVNPLPDRRDDSVHMVLWFRDDYGKPIYSLDVRGKPLEYARHWSSDKLFGTRAHFRVVSDPAKPARLVIENVKLTDEGVYRCRVDFRNSPTRNFRFNLTVVVPPESVSINDASGRRLTSTVGPLREGSDQTISCKAEGGKPPPHIEWRMGDELVSSKEPVLRTNGYLAKKLKLVQLRREHHGANLTCFTFNSNLTEPLSETLRLVLYLSPLSARITQRDRLVANQRHQIECIATGSRPQAMITWWMGSRQLTDVNILKDDELPSHRGLETEEGENITRSTLGLVPSIEDDGQKITCRAENPWVPRSFVEDSWILHVVYPPAAILKLGSALQQDEIKEGDDVYFECHLKSNPPHHKLEWMLNNRLLQHNVTAGIILSNQSLVLQLVTRRSAGNYTCVASNAVGTTVSNVFPLRVKYAPVCKREKPVIVGVSKGEHVTIKCELDADPEEVSFKWHLASSGQMVEVPPSRYSNKGAVSILHYSPISNLDYGSLFCRGTNSVGAQMTAQSCVFQVVAAEKPSPVTNCTVFNETAESVELSCDEGHDGGLPQHFVLEVLEIETSEVRYNASSNTASFHLGNLTPSGTGFRALIYSVNAKGRSEPYRIDELVAKQTEKMAAAVTPQEYSWFSFALSVAIGGTAVFLCVGTVMIFRVLQLRSKARKRASAKKLHEESHKNSTGNLQSHDGQMDAKDGISSDDKDPDIIPSNMGGTDHSTISPAIVMSSSSTTNGERVTRYTTATLPAGSANYCLQPNVSYPVEHHPQAQYPQTPNAQHYALAGEHVHHHSQQQQQMHHQYYGDPGDMMSGARVPAGYSTATLPTNYQQYRMQQGASPMNELDNFSTLGTLRHPSDPYYDPKQVKQKLLSVNVPESCV</sequence>
<feature type="compositionally biased region" description="Polar residues" evidence="6">
    <location>
        <begin position="824"/>
        <end position="833"/>
    </location>
</feature>
<feature type="domain" description="Ig-like" evidence="8">
    <location>
        <begin position="438"/>
        <end position="525"/>
    </location>
</feature>
<dbReference type="EMBL" id="CAXLJM020000024">
    <property type="protein sequence ID" value="CAL8090163.1"/>
    <property type="molecule type" value="Genomic_DNA"/>
</dbReference>
<name>A0ABP1QC29_9HEXA</name>
<dbReference type="InterPro" id="IPR007110">
    <property type="entry name" value="Ig-like_dom"/>
</dbReference>
<evidence type="ECO:0000256" key="6">
    <source>
        <dbReference type="SAM" id="MobiDB-lite"/>
    </source>
</evidence>
<dbReference type="InterPro" id="IPR036179">
    <property type="entry name" value="Ig-like_dom_sf"/>
</dbReference>
<dbReference type="InterPro" id="IPR013162">
    <property type="entry name" value="CD80_C2-set"/>
</dbReference>
<feature type="region of interest" description="Disordered" evidence="6">
    <location>
        <begin position="781"/>
        <end position="833"/>
    </location>
</feature>
<evidence type="ECO:0000256" key="2">
    <source>
        <dbReference type="ARBA" id="ARBA00022692"/>
    </source>
</evidence>
<comment type="subcellular location">
    <subcellularLocation>
        <location evidence="1">Membrane</location>
        <topology evidence="1">Single-pass membrane protein</topology>
    </subcellularLocation>
</comment>
<dbReference type="Pfam" id="PF13927">
    <property type="entry name" value="Ig_3"/>
    <property type="match status" value="1"/>
</dbReference>
<dbReference type="Pfam" id="PF08205">
    <property type="entry name" value="C2-set_2"/>
    <property type="match status" value="2"/>
</dbReference>
<dbReference type="PANTHER" id="PTHR23278">
    <property type="entry name" value="SIDESTEP PROTEIN"/>
    <property type="match status" value="1"/>
</dbReference>
<feature type="domain" description="Ig-like" evidence="8">
    <location>
        <begin position="223"/>
        <end position="322"/>
    </location>
</feature>
<dbReference type="InterPro" id="IPR003598">
    <property type="entry name" value="Ig_sub2"/>
</dbReference>
<accession>A0ABP1QC29</accession>
<evidence type="ECO:0000313" key="9">
    <source>
        <dbReference type="EMBL" id="CAL8090163.1"/>
    </source>
</evidence>
<keyword evidence="10" id="KW-1185">Reference proteome</keyword>
<keyword evidence="5" id="KW-1015">Disulfide bond</keyword>
<feature type="transmembrane region" description="Helical" evidence="7">
    <location>
        <begin position="33"/>
        <end position="52"/>
    </location>
</feature>
<dbReference type="Gene3D" id="2.60.40.10">
    <property type="entry name" value="Immunoglobulins"/>
    <property type="match status" value="6"/>
</dbReference>
<dbReference type="PROSITE" id="PS50835">
    <property type="entry name" value="IG_LIKE"/>
    <property type="match status" value="5"/>
</dbReference>
<dbReference type="SMART" id="SM00409">
    <property type="entry name" value="IG"/>
    <property type="match status" value="5"/>
</dbReference>
<evidence type="ECO:0000256" key="3">
    <source>
        <dbReference type="ARBA" id="ARBA00022989"/>
    </source>
</evidence>
<gene>
    <name evidence="9" type="ORF">ODALV1_LOCUS7570</name>
</gene>
<dbReference type="SMART" id="SM00408">
    <property type="entry name" value="IGc2"/>
    <property type="match status" value="3"/>
</dbReference>
<dbReference type="Proteomes" id="UP001642540">
    <property type="component" value="Unassembled WGS sequence"/>
</dbReference>
<feature type="domain" description="Ig-like" evidence="8">
    <location>
        <begin position="103"/>
        <end position="218"/>
    </location>
</feature>
<evidence type="ECO:0000256" key="4">
    <source>
        <dbReference type="ARBA" id="ARBA00023136"/>
    </source>
</evidence>
<feature type="domain" description="Ig-like" evidence="8">
    <location>
        <begin position="329"/>
        <end position="419"/>
    </location>
</feature>
<dbReference type="InterPro" id="IPR003599">
    <property type="entry name" value="Ig_sub"/>
</dbReference>
<organism evidence="9 10">
    <name type="scientific">Orchesella dallaii</name>
    <dbReference type="NCBI Taxonomy" id="48710"/>
    <lineage>
        <taxon>Eukaryota</taxon>
        <taxon>Metazoa</taxon>
        <taxon>Ecdysozoa</taxon>
        <taxon>Arthropoda</taxon>
        <taxon>Hexapoda</taxon>
        <taxon>Collembola</taxon>
        <taxon>Entomobryomorpha</taxon>
        <taxon>Entomobryoidea</taxon>
        <taxon>Orchesellidae</taxon>
        <taxon>Orchesellinae</taxon>
        <taxon>Orchesella</taxon>
    </lineage>
</organism>
<keyword evidence="3 7" id="KW-1133">Transmembrane helix</keyword>
<keyword evidence="4 7" id="KW-0472">Membrane</keyword>
<evidence type="ECO:0000256" key="7">
    <source>
        <dbReference type="SAM" id="Phobius"/>
    </source>
</evidence>